<sequence length="279" mass="30318">MMKDSLKDSSQCTGDKNTLASIQNQSSRDSDKACPIICYEWTALLFAARAGGLEAVQKLVDQGCEINAKGVSGITAIMMASHHGHRSIVSYLIYQGADVNCQTFDGWTALMSAAQNGHTDIVALWINNGADVNFRRNDGWSALFGASQNGHCHLVELLIDSGANYRADINISDINGDTVLYNALEHSLVDILEEILKNAANVSLNEVYHELALKRKMDENKLINVVKVVTKRVGSVDDVSQCGLNALMIASQVGHALIAQTLLELGADIEKKSSWDQQL</sequence>
<comment type="caution">
    <text evidence="4">The sequence shown here is derived from an EMBL/GenBank/DDBJ whole genome shotgun (WGS) entry which is preliminary data.</text>
</comment>
<protein>
    <submittedName>
        <fullName evidence="4">Ankyrin repeat domain-containing protein 17</fullName>
    </submittedName>
</protein>
<feature type="repeat" description="ANK" evidence="3">
    <location>
        <begin position="39"/>
        <end position="71"/>
    </location>
</feature>
<evidence type="ECO:0000256" key="3">
    <source>
        <dbReference type="PROSITE-ProRule" id="PRU00023"/>
    </source>
</evidence>
<accession>A0AAD8C8S5</accession>
<dbReference type="InterPro" id="IPR002110">
    <property type="entry name" value="Ankyrin_rpt"/>
</dbReference>
<feature type="repeat" description="ANK" evidence="3">
    <location>
        <begin position="105"/>
        <end position="137"/>
    </location>
</feature>
<dbReference type="InterPro" id="IPR036770">
    <property type="entry name" value="Ankyrin_rpt-contain_sf"/>
</dbReference>
<keyword evidence="5" id="KW-1185">Reference proteome</keyword>
<dbReference type="PRINTS" id="PR01415">
    <property type="entry name" value="ANKYRIN"/>
</dbReference>
<evidence type="ECO:0000256" key="2">
    <source>
        <dbReference type="ARBA" id="ARBA00023043"/>
    </source>
</evidence>
<proteinExistence type="predicted"/>
<keyword evidence="1" id="KW-0677">Repeat</keyword>
<dbReference type="SUPFAM" id="SSF48403">
    <property type="entry name" value="Ankyrin repeat"/>
    <property type="match status" value="1"/>
</dbReference>
<dbReference type="EMBL" id="JASAOG010000005">
    <property type="protein sequence ID" value="KAK0068485.1"/>
    <property type="molecule type" value="Genomic_DNA"/>
</dbReference>
<reference evidence="4" key="1">
    <citation type="journal article" date="2023" name="PLoS Negl. Trop. Dis.">
        <title>A genome sequence for Biomphalaria pfeifferi, the major vector snail for the human-infecting parasite Schistosoma mansoni.</title>
        <authorList>
            <person name="Bu L."/>
            <person name="Lu L."/>
            <person name="Laidemitt M.R."/>
            <person name="Zhang S.M."/>
            <person name="Mutuku M."/>
            <person name="Mkoji G."/>
            <person name="Steinauer M."/>
            <person name="Loker E.S."/>
        </authorList>
    </citation>
    <scope>NUCLEOTIDE SEQUENCE</scope>
    <source>
        <strain evidence="4">KasaAsao</strain>
    </source>
</reference>
<evidence type="ECO:0000256" key="1">
    <source>
        <dbReference type="ARBA" id="ARBA00022737"/>
    </source>
</evidence>
<gene>
    <name evidence="4" type="ORF">Bpfe_002420</name>
</gene>
<evidence type="ECO:0000313" key="4">
    <source>
        <dbReference type="EMBL" id="KAK0068485.1"/>
    </source>
</evidence>
<dbReference type="PROSITE" id="PS50297">
    <property type="entry name" value="ANK_REP_REGION"/>
    <property type="match status" value="4"/>
</dbReference>
<name>A0AAD8C8S5_BIOPF</name>
<dbReference type="PANTHER" id="PTHR24171">
    <property type="entry name" value="ANKYRIN REPEAT DOMAIN-CONTAINING PROTEIN 39-RELATED"/>
    <property type="match status" value="1"/>
</dbReference>
<dbReference type="Pfam" id="PF00023">
    <property type="entry name" value="Ank"/>
    <property type="match status" value="2"/>
</dbReference>
<dbReference type="Gene3D" id="1.25.40.20">
    <property type="entry name" value="Ankyrin repeat-containing domain"/>
    <property type="match status" value="3"/>
</dbReference>
<dbReference type="PROSITE" id="PS50088">
    <property type="entry name" value="ANK_REPEAT"/>
    <property type="match status" value="5"/>
</dbReference>
<dbReference type="AlphaFoldDB" id="A0AAD8C8S5"/>
<dbReference type="Pfam" id="PF12796">
    <property type="entry name" value="Ank_2"/>
    <property type="match status" value="1"/>
</dbReference>
<organism evidence="4 5">
    <name type="scientific">Biomphalaria pfeifferi</name>
    <name type="common">Bloodfluke planorb</name>
    <name type="synonym">Freshwater snail</name>
    <dbReference type="NCBI Taxonomy" id="112525"/>
    <lineage>
        <taxon>Eukaryota</taxon>
        <taxon>Metazoa</taxon>
        <taxon>Spiralia</taxon>
        <taxon>Lophotrochozoa</taxon>
        <taxon>Mollusca</taxon>
        <taxon>Gastropoda</taxon>
        <taxon>Heterobranchia</taxon>
        <taxon>Euthyneura</taxon>
        <taxon>Panpulmonata</taxon>
        <taxon>Hygrophila</taxon>
        <taxon>Lymnaeoidea</taxon>
        <taxon>Planorbidae</taxon>
        <taxon>Biomphalaria</taxon>
    </lineage>
</organism>
<keyword evidence="2 3" id="KW-0040">ANK repeat</keyword>
<evidence type="ECO:0000313" key="5">
    <source>
        <dbReference type="Proteomes" id="UP001233172"/>
    </source>
</evidence>
<feature type="repeat" description="ANK" evidence="3">
    <location>
        <begin position="138"/>
        <end position="170"/>
    </location>
</feature>
<reference evidence="4" key="2">
    <citation type="submission" date="2023-04" db="EMBL/GenBank/DDBJ databases">
        <authorList>
            <person name="Bu L."/>
            <person name="Lu L."/>
            <person name="Laidemitt M.R."/>
            <person name="Zhang S.M."/>
            <person name="Mutuku M."/>
            <person name="Mkoji G."/>
            <person name="Steinauer M."/>
            <person name="Loker E.S."/>
        </authorList>
    </citation>
    <scope>NUCLEOTIDE SEQUENCE</scope>
    <source>
        <strain evidence="4">KasaAsao</strain>
        <tissue evidence="4">Whole Snail</tissue>
    </source>
</reference>
<dbReference type="SMART" id="SM00248">
    <property type="entry name" value="ANK"/>
    <property type="match status" value="6"/>
</dbReference>
<dbReference type="PANTHER" id="PTHR24171:SF8">
    <property type="entry name" value="BRCA1-ASSOCIATED RING DOMAIN PROTEIN 1"/>
    <property type="match status" value="1"/>
</dbReference>
<dbReference type="Proteomes" id="UP001233172">
    <property type="component" value="Unassembled WGS sequence"/>
</dbReference>
<feature type="repeat" description="ANK" evidence="3">
    <location>
        <begin position="72"/>
        <end position="104"/>
    </location>
</feature>
<feature type="repeat" description="ANK" evidence="3">
    <location>
        <begin position="242"/>
        <end position="274"/>
    </location>
</feature>